<dbReference type="InterPro" id="IPR013538">
    <property type="entry name" value="ASHA1/2-like_C"/>
</dbReference>
<gene>
    <name evidence="3" type="ORF">DFR76_101621</name>
</gene>
<proteinExistence type="inferred from homology"/>
<reference evidence="3 4" key="1">
    <citation type="submission" date="2018-07" db="EMBL/GenBank/DDBJ databases">
        <title>Genomic Encyclopedia of Type Strains, Phase IV (KMG-IV): sequencing the most valuable type-strain genomes for metagenomic binning, comparative biology and taxonomic classification.</title>
        <authorList>
            <person name="Goeker M."/>
        </authorList>
    </citation>
    <scope>NUCLEOTIDE SEQUENCE [LARGE SCALE GENOMIC DNA]</scope>
    <source>
        <strain evidence="3 4">DSM 44290</strain>
    </source>
</reference>
<name>A0A370IEG0_9NOCA</name>
<dbReference type="Gene3D" id="3.30.530.20">
    <property type="match status" value="1"/>
</dbReference>
<dbReference type="AlphaFoldDB" id="A0A370IEG0"/>
<sequence length="147" mass="16819">MISDANLDPTAVEIGDFLPRPPDAVWRALTEPHLLQRWLMRPIGFSPTAGTHFTFTAPMQPPSEIVCEVLTVLPGRQLTYSWAYARSERPTNWIVDWTIHPQGRGTRLLLTQTGFDLTDRRQKMTRNAMERGWRNVLPRLRAVLDAA</sequence>
<dbReference type="CDD" id="cd07814">
    <property type="entry name" value="SRPBCC_CalC_Aha1-like"/>
    <property type="match status" value="1"/>
</dbReference>
<keyword evidence="4" id="KW-1185">Reference proteome</keyword>
<evidence type="ECO:0000313" key="3">
    <source>
        <dbReference type="EMBL" id="RDI69083.1"/>
    </source>
</evidence>
<organism evidence="3 4">
    <name type="scientific">Nocardia pseudobrasiliensis</name>
    <dbReference type="NCBI Taxonomy" id="45979"/>
    <lineage>
        <taxon>Bacteria</taxon>
        <taxon>Bacillati</taxon>
        <taxon>Actinomycetota</taxon>
        <taxon>Actinomycetes</taxon>
        <taxon>Mycobacteriales</taxon>
        <taxon>Nocardiaceae</taxon>
        <taxon>Nocardia</taxon>
    </lineage>
</organism>
<dbReference type="SUPFAM" id="SSF55961">
    <property type="entry name" value="Bet v1-like"/>
    <property type="match status" value="1"/>
</dbReference>
<evidence type="ECO:0000256" key="1">
    <source>
        <dbReference type="ARBA" id="ARBA00006817"/>
    </source>
</evidence>
<dbReference type="RefSeq" id="WP_067991041.1">
    <property type="nucleotide sequence ID" value="NZ_QQBC01000001.1"/>
</dbReference>
<comment type="similarity">
    <text evidence="1">Belongs to the AHA1 family.</text>
</comment>
<dbReference type="InterPro" id="IPR023393">
    <property type="entry name" value="START-like_dom_sf"/>
</dbReference>
<dbReference type="STRING" id="1210086.GCA_001613105_00475"/>
<protein>
    <submittedName>
        <fullName evidence="3">Uncharacterized protein YndB with AHSA1/START domain</fullName>
    </submittedName>
</protein>
<dbReference type="Proteomes" id="UP000254869">
    <property type="component" value="Unassembled WGS sequence"/>
</dbReference>
<dbReference type="Pfam" id="PF08327">
    <property type="entry name" value="AHSA1"/>
    <property type="match status" value="1"/>
</dbReference>
<accession>A0A370IEG0</accession>
<dbReference type="EMBL" id="QQBC01000001">
    <property type="protein sequence ID" value="RDI69083.1"/>
    <property type="molecule type" value="Genomic_DNA"/>
</dbReference>
<comment type="caution">
    <text evidence="3">The sequence shown here is derived from an EMBL/GenBank/DDBJ whole genome shotgun (WGS) entry which is preliminary data.</text>
</comment>
<evidence type="ECO:0000313" key="4">
    <source>
        <dbReference type="Proteomes" id="UP000254869"/>
    </source>
</evidence>
<feature type="domain" description="Activator of Hsp90 ATPase homologue 1/2-like C-terminal" evidence="2">
    <location>
        <begin position="21"/>
        <end position="144"/>
    </location>
</feature>
<evidence type="ECO:0000259" key="2">
    <source>
        <dbReference type="Pfam" id="PF08327"/>
    </source>
</evidence>